<dbReference type="InterPro" id="IPR018105">
    <property type="entry name" value="Translational_control_tumour_p"/>
</dbReference>
<keyword evidence="4" id="KW-1185">Reference proteome</keyword>
<dbReference type="eggNOG" id="KOG1727">
    <property type="taxonomic scope" value="Eukaryota"/>
</dbReference>
<dbReference type="RefSeq" id="XP_004032352.1">
    <property type="nucleotide sequence ID" value="XM_004032304.1"/>
</dbReference>
<evidence type="ECO:0000256" key="1">
    <source>
        <dbReference type="PROSITE-ProRule" id="PRU01133"/>
    </source>
</evidence>
<dbReference type="PROSITE" id="PS51797">
    <property type="entry name" value="TCTP_3"/>
    <property type="match status" value="1"/>
</dbReference>
<dbReference type="InterPro" id="IPR011057">
    <property type="entry name" value="Mss4-like_sf"/>
</dbReference>
<evidence type="ECO:0000313" key="4">
    <source>
        <dbReference type="Proteomes" id="UP000008983"/>
    </source>
</evidence>
<organism evidence="3 4">
    <name type="scientific">Ichthyophthirius multifiliis</name>
    <name type="common">White spot disease agent</name>
    <name type="synonym">Ich</name>
    <dbReference type="NCBI Taxonomy" id="5932"/>
    <lineage>
        <taxon>Eukaryota</taxon>
        <taxon>Sar</taxon>
        <taxon>Alveolata</taxon>
        <taxon>Ciliophora</taxon>
        <taxon>Intramacronucleata</taxon>
        <taxon>Oligohymenophorea</taxon>
        <taxon>Hymenostomatida</taxon>
        <taxon>Ophryoglenina</taxon>
        <taxon>Ichthyophthirius</taxon>
    </lineage>
</organism>
<dbReference type="SUPFAM" id="SSF51316">
    <property type="entry name" value="Mss4-like"/>
    <property type="match status" value="1"/>
</dbReference>
<dbReference type="InParanoid" id="G0QVK5"/>
<dbReference type="PANTHER" id="PTHR11991:SF0">
    <property type="entry name" value="TRANSLATIONALLY-CONTROLLED TUMOR PROTEIN"/>
    <property type="match status" value="1"/>
</dbReference>
<comment type="similarity">
    <text evidence="1">Belongs to the TCTP family.</text>
</comment>
<dbReference type="GO" id="GO:0005509">
    <property type="term" value="F:calcium ion binding"/>
    <property type="evidence" value="ECO:0007669"/>
    <property type="project" value="TreeGrafter"/>
</dbReference>
<dbReference type="STRING" id="857967.G0QVK5"/>
<dbReference type="OMA" id="CAMITEG"/>
<dbReference type="PANTHER" id="PTHR11991">
    <property type="entry name" value="TRANSLATIONALLY CONTROLLED TUMOR PROTEIN-RELATED"/>
    <property type="match status" value="1"/>
</dbReference>
<dbReference type="Pfam" id="PF00838">
    <property type="entry name" value="TCTP"/>
    <property type="match status" value="1"/>
</dbReference>
<reference evidence="3 4" key="1">
    <citation type="submission" date="2011-07" db="EMBL/GenBank/DDBJ databases">
        <authorList>
            <person name="Coyne R."/>
            <person name="Brami D."/>
            <person name="Johnson J."/>
            <person name="Hostetler J."/>
            <person name="Hannick L."/>
            <person name="Clark T."/>
            <person name="Cassidy-Hanley D."/>
            <person name="Inman J."/>
        </authorList>
    </citation>
    <scope>NUCLEOTIDE SEQUENCE [LARGE SCALE GENOMIC DNA]</scope>
    <source>
        <strain evidence="3 4">G5</strain>
    </source>
</reference>
<sequence length="169" mass="19208">MKVYTDITSSEEIVSDSFKFNYIFENVGVEIKSSFIQKNEGDIDIGCGNAFGQNDEEAKGDGGEKILDIIDAFKYNETAFDKKGYTTYIKNFMKKVKTHLEQTKPERVADFVKGAGEMVKWILGNFDEFSFYTPESYDTENTIILSYYKGEDATPTFVYFIDGLKGETV</sequence>
<dbReference type="OrthoDB" id="10248936at2759"/>
<dbReference type="FunCoup" id="G0QVK5">
    <property type="interactions" value="375"/>
</dbReference>
<evidence type="ECO:0000259" key="2">
    <source>
        <dbReference type="PROSITE" id="PS51797"/>
    </source>
</evidence>
<dbReference type="GO" id="GO:0005737">
    <property type="term" value="C:cytoplasm"/>
    <property type="evidence" value="ECO:0007669"/>
    <property type="project" value="TreeGrafter"/>
</dbReference>
<gene>
    <name evidence="3" type="ORF">IMG5_124310</name>
</gene>
<dbReference type="AlphaFoldDB" id="G0QVK5"/>
<evidence type="ECO:0000313" key="3">
    <source>
        <dbReference type="EMBL" id="EGR30765.1"/>
    </source>
</evidence>
<dbReference type="Gene3D" id="2.170.150.10">
    <property type="entry name" value="Metal Binding Protein, Guanine Nucleotide Exchange Factor, Chain A"/>
    <property type="match status" value="1"/>
</dbReference>
<dbReference type="EMBL" id="GL983947">
    <property type="protein sequence ID" value="EGR30765.1"/>
    <property type="molecule type" value="Genomic_DNA"/>
</dbReference>
<feature type="domain" description="TCTP" evidence="2">
    <location>
        <begin position="1"/>
        <end position="169"/>
    </location>
</feature>
<name>G0QVK5_ICHMU</name>
<dbReference type="InterPro" id="IPR034737">
    <property type="entry name" value="TCTP"/>
</dbReference>
<proteinExistence type="inferred from homology"/>
<accession>G0QVK5</accession>
<dbReference type="PRINTS" id="PR01653">
    <property type="entry name" value="TCTPROTEIN"/>
</dbReference>
<protein>
    <submittedName>
        <fullName evidence="3">Translationally controlled tumor protein, putative</fullName>
    </submittedName>
</protein>
<dbReference type="InterPro" id="IPR011323">
    <property type="entry name" value="Mss4/transl-control_tumour"/>
</dbReference>
<dbReference type="GeneID" id="14906882"/>
<dbReference type="Proteomes" id="UP000008983">
    <property type="component" value="Unassembled WGS sequence"/>
</dbReference>